<dbReference type="FunFam" id="1.25.40.10:FF:000470">
    <property type="entry name" value="Pentatricopeptide repeat-containing protein At5g66520"/>
    <property type="match status" value="1"/>
</dbReference>
<protein>
    <recommendedName>
        <fullName evidence="5">Chlororespiratory reduction 4</fullName>
    </recommendedName>
</protein>
<dbReference type="InterPro" id="IPR011990">
    <property type="entry name" value="TPR-like_helical_dom_sf"/>
</dbReference>
<keyword evidence="1" id="KW-0677">Repeat</keyword>
<dbReference type="Pfam" id="PF20431">
    <property type="entry name" value="E_motif"/>
    <property type="match status" value="1"/>
</dbReference>
<keyword evidence="4" id="KW-1185">Reference proteome</keyword>
<feature type="repeat" description="PPR" evidence="2">
    <location>
        <begin position="231"/>
        <end position="265"/>
    </location>
</feature>
<dbReference type="PANTHER" id="PTHR47926">
    <property type="entry name" value="PENTATRICOPEPTIDE REPEAT-CONTAINING PROTEIN"/>
    <property type="match status" value="1"/>
</dbReference>
<dbReference type="GO" id="GO:0009451">
    <property type="term" value="P:RNA modification"/>
    <property type="evidence" value="ECO:0007669"/>
    <property type="project" value="InterPro"/>
</dbReference>
<comment type="caution">
    <text evidence="3">The sequence shown here is derived from an EMBL/GenBank/DDBJ whole genome shotgun (WGS) entry which is preliminary data.</text>
</comment>
<dbReference type="InterPro" id="IPR002885">
    <property type="entry name" value="PPR_rpt"/>
</dbReference>
<dbReference type="Proteomes" id="UP001152523">
    <property type="component" value="Unassembled WGS sequence"/>
</dbReference>
<evidence type="ECO:0000313" key="4">
    <source>
        <dbReference type="Proteomes" id="UP001152523"/>
    </source>
</evidence>
<dbReference type="AlphaFoldDB" id="A0AAV0F259"/>
<dbReference type="EMBL" id="CAMAPF010000956">
    <property type="protein sequence ID" value="CAH9129610.1"/>
    <property type="molecule type" value="Genomic_DNA"/>
</dbReference>
<organism evidence="3 4">
    <name type="scientific">Cuscuta epithymum</name>
    <dbReference type="NCBI Taxonomy" id="186058"/>
    <lineage>
        <taxon>Eukaryota</taxon>
        <taxon>Viridiplantae</taxon>
        <taxon>Streptophyta</taxon>
        <taxon>Embryophyta</taxon>
        <taxon>Tracheophyta</taxon>
        <taxon>Spermatophyta</taxon>
        <taxon>Magnoliopsida</taxon>
        <taxon>eudicotyledons</taxon>
        <taxon>Gunneridae</taxon>
        <taxon>Pentapetalae</taxon>
        <taxon>asterids</taxon>
        <taxon>lamiids</taxon>
        <taxon>Solanales</taxon>
        <taxon>Convolvulaceae</taxon>
        <taxon>Cuscuteae</taxon>
        <taxon>Cuscuta</taxon>
        <taxon>Cuscuta subgen. Cuscuta</taxon>
    </lineage>
</organism>
<gene>
    <name evidence="3" type="ORF">CEPIT_LOCUS29985</name>
</gene>
<evidence type="ECO:0000313" key="3">
    <source>
        <dbReference type="EMBL" id="CAH9129610.1"/>
    </source>
</evidence>
<evidence type="ECO:0000256" key="2">
    <source>
        <dbReference type="PROSITE-ProRule" id="PRU00708"/>
    </source>
</evidence>
<dbReference type="FunFam" id="1.25.40.10:FF:000090">
    <property type="entry name" value="Pentatricopeptide repeat-containing protein, chloroplastic"/>
    <property type="match status" value="1"/>
</dbReference>
<dbReference type="FunFam" id="1.25.40.10:FF:000125">
    <property type="entry name" value="Pentatricopeptide repeat-containing protein"/>
    <property type="match status" value="1"/>
</dbReference>
<dbReference type="PANTHER" id="PTHR47926:SF485">
    <property type="entry name" value="REPEAT-LIKE SUPERFAMILY PROTEIN, PUTATIVE-RELATED"/>
    <property type="match status" value="1"/>
</dbReference>
<proteinExistence type="predicted"/>
<feature type="repeat" description="PPR" evidence="2">
    <location>
        <begin position="293"/>
        <end position="323"/>
    </location>
</feature>
<dbReference type="NCBIfam" id="TIGR00756">
    <property type="entry name" value="PPR"/>
    <property type="match status" value="6"/>
</dbReference>
<dbReference type="PROSITE" id="PS51375">
    <property type="entry name" value="PPR"/>
    <property type="match status" value="5"/>
</dbReference>
<dbReference type="GO" id="GO:0003723">
    <property type="term" value="F:RNA binding"/>
    <property type="evidence" value="ECO:0007669"/>
    <property type="project" value="InterPro"/>
</dbReference>
<evidence type="ECO:0008006" key="5">
    <source>
        <dbReference type="Google" id="ProtNLM"/>
    </source>
</evidence>
<name>A0AAV0F259_9ASTE</name>
<dbReference type="Pfam" id="PF13041">
    <property type="entry name" value="PPR_2"/>
    <property type="match status" value="3"/>
</dbReference>
<feature type="repeat" description="PPR" evidence="2">
    <location>
        <begin position="129"/>
        <end position="164"/>
    </location>
</feature>
<reference evidence="3" key="1">
    <citation type="submission" date="2022-07" db="EMBL/GenBank/DDBJ databases">
        <authorList>
            <person name="Macas J."/>
            <person name="Novak P."/>
            <person name="Neumann P."/>
        </authorList>
    </citation>
    <scope>NUCLEOTIDE SEQUENCE</scope>
</reference>
<dbReference type="Pfam" id="PF01535">
    <property type="entry name" value="PPR"/>
    <property type="match status" value="4"/>
</dbReference>
<dbReference type="GO" id="GO:0048731">
    <property type="term" value="P:system development"/>
    <property type="evidence" value="ECO:0007669"/>
    <property type="project" value="UniProtKB-ARBA"/>
</dbReference>
<dbReference type="InterPro" id="IPR046848">
    <property type="entry name" value="E_motif"/>
</dbReference>
<evidence type="ECO:0000256" key="1">
    <source>
        <dbReference type="ARBA" id="ARBA00022737"/>
    </source>
</evidence>
<dbReference type="InterPro" id="IPR046960">
    <property type="entry name" value="PPR_At4g14850-like_plant"/>
</dbReference>
<sequence length="633" mass="71183">MVIRSFFSTWSSVIMNTQARANVNSLNIQKFIQIQKNLSKPTPKLWPNDPISNPEDKGACMSWRSNPILLKLDKIKPTLQQLNQVHAQLIVSGIFQHPMPLGRLVKKLCSSKATLPDAATLFGYIEQPDAFMCNTIMRGYASFDEPGTALAFYFHKMVKEGIFPNKYTFPVLLNACADMCSLREGEKVHANVVKHGFELDLYIRNTMIHMYAVCRRVGDARKVFDMSPESDLVTWNTMIDGYVKNGEVGFAHQVFDTMPERDVFSWNIMISGYVGIGDLDTAKQLFDNMPSRDIVSWNTLIVGYSQIGDVISARSLFDQMGCFRDVVSWNSMMALYVRIKDCNECLRLFDIMMGGGGVKPNEATLVSVLTACAHMGRLDIGEKIHFYINSNRQKIKPDILLSTAVLTMYSKCGAVDLAKQVFDEMPEKSVVTWNSMIMGYGIHGKGEKALEMFLDMGRCGMMPNGATFVCVLSACVHAKMLVEGWWCFNLMLRVYMIEPTDDHFGCMVDLLGRSRLLKNDSDIFPLTELGSTLWGSLLSDCGTHLNTELGAIMARELIKLKPDDIGPYLLLTYIYAVKGRWVDVENVRNMMADAGIENAKDLSNESFHRKSVLYSMLADIGAEMKLTCREALM</sequence>
<dbReference type="Gene3D" id="1.25.40.10">
    <property type="entry name" value="Tetratricopeptide repeat domain"/>
    <property type="match status" value="4"/>
</dbReference>
<feature type="repeat" description="PPR" evidence="2">
    <location>
        <begin position="429"/>
        <end position="463"/>
    </location>
</feature>
<feature type="repeat" description="PPR" evidence="2">
    <location>
        <begin position="325"/>
        <end position="360"/>
    </location>
</feature>
<accession>A0AAV0F259</accession>